<keyword evidence="2" id="KW-0472">Membrane</keyword>
<protein>
    <submittedName>
        <fullName evidence="3">Uncharacterized protein</fullName>
    </submittedName>
</protein>
<feature type="region of interest" description="Disordered" evidence="1">
    <location>
        <begin position="1"/>
        <end position="36"/>
    </location>
</feature>
<evidence type="ECO:0000313" key="3">
    <source>
        <dbReference type="EMBL" id="CAH1104690.1"/>
    </source>
</evidence>
<keyword evidence="4" id="KW-1185">Reference proteome</keyword>
<accession>A0A9P0GCD2</accession>
<gene>
    <name evidence="3" type="ORF">PSYICH_LOCUS5466</name>
</gene>
<proteinExistence type="predicted"/>
<feature type="compositionally biased region" description="Basic residues" evidence="1">
    <location>
        <begin position="1"/>
        <end position="10"/>
    </location>
</feature>
<evidence type="ECO:0000256" key="1">
    <source>
        <dbReference type="SAM" id="MobiDB-lite"/>
    </source>
</evidence>
<reference evidence="3" key="1">
    <citation type="submission" date="2022-01" db="EMBL/GenBank/DDBJ databases">
        <authorList>
            <person name="King R."/>
        </authorList>
    </citation>
    <scope>NUCLEOTIDE SEQUENCE</scope>
</reference>
<sequence>MKGKHNKKPTSKLSKSNKTEEESKPIAQDSEDEQSFSNWLRSDEGVENLKLFIVGNSIIVFLVLSWPNIKETLDAMYYSYIEYTERK</sequence>
<keyword evidence="2" id="KW-1133">Transmembrane helix</keyword>
<feature type="transmembrane region" description="Helical" evidence="2">
    <location>
        <begin position="51"/>
        <end position="69"/>
    </location>
</feature>
<dbReference type="AlphaFoldDB" id="A0A9P0GCD2"/>
<evidence type="ECO:0000313" key="4">
    <source>
        <dbReference type="Proteomes" id="UP001153636"/>
    </source>
</evidence>
<keyword evidence="2" id="KW-0812">Transmembrane</keyword>
<name>A0A9P0GCD2_9CUCU</name>
<evidence type="ECO:0000256" key="2">
    <source>
        <dbReference type="SAM" id="Phobius"/>
    </source>
</evidence>
<dbReference type="Proteomes" id="UP001153636">
    <property type="component" value="Chromosome 17"/>
</dbReference>
<organism evidence="3 4">
    <name type="scientific">Psylliodes chrysocephalus</name>
    <dbReference type="NCBI Taxonomy" id="3402493"/>
    <lineage>
        <taxon>Eukaryota</taxon>
        <taxon>Metazoa</taxon>
        <taxon>Ecdysozoa</taxon>
        <taxon>Arthropoda</taxon>
        <taxon>Hexapoda</taxon>
        <taxon>Insecta</taxon>
        <taxon>Pterygota</taxon>
        <taxon>Neoptera</taxon>
        <taxon>Endopterygota</taxon>
        <taxon>Coleoptera</taxon>
        <taxon>Polyphaga</taxon>
        <taxon>Cucujiformia</taxon>
        <taxon>Chrysomeloidea</taxon>
        <taxon>Chrysomelidae</taxon>
        <taxon>Galerucinae</taxon>
        <taxon>Alticini</taxon>
        <taxon>Psylliodes</taxon>
    </lineage>
</organism>
<dbReference type="OrthoDB" id="8192535at2759"/>
<dbReference type="EMBL" id="OV651829">
    <property type="protein sequence ID" value="CAH1104690.1"/>
    <property type="molecule type" value="Genomic_DNA"/>
</dbReference>